<organism evidence="8">
    <name type="scientific">Ursus maritimus</name>
    <name type="common">Polar bear</name>
    <name type="synonym">Thalarctos maritimus</name>
    <dbReference type="NCBI Taxonomy" id="29073"/>
    <lineage>
        <taxon>Eukaryota</taxon>
        <taxon>Metazoa</taxon>
        <taxon>Chordata</taxon>
        <taxon>Craniata</taxon>
        <taxon>Vertebrata</taxon>
        <taxon>Euteleostomi</taxon>
        <taxon>Mammalia</taxon>
        <taxon>Eutheria</taxon>
        <taxon>Laurasiatheria</taxon>
        <taxon>Carnivora</taxon>
        <taxon>Caniformia</taxon>
        <taxon>Ursidae</taxon>
        <taxon>Ursus</taxon>
    </lineage>
</organism>
<dbReference type="PANTHER" id="PTHR10707:SF12">
    <property type="entry name" value="CYTOCHROME C OXIDASE SUBUNIT 4 ISOFORM 1, MITOCHONDRIAL"/>
    <property type="match status" value="1"/>
</dbReference>
<proteinExistence type="inferred from homology"/>
<evidence type="ECO:0000256" key="1">
    <source>
        <dbReference type="ARBA" id="ARBA00004434"/>
    </source>
</evidence>
<protein>
    <recommendedName>
        <fullName evidence="7">Cytochrome c oxidase subunit 4</fullName>
    </recommendedName>
</protein>
<dbReference type="GO" id="GO:0045277">
    <property type="term" value="C:respiratory chain complex IV"/>
    <property type="evidence" value="ECO:0007669"/>
    <property type="project" value="InterPro"/>
</dbReference>
<comment type="pathway">
    <text evidence="2 7">Energy metabolism; oxidative phosphorylation.</text>
</comment>
<dbReference type="UniPathway" id="UPA00705"/>
<sequence>ITLVTGVFSLTDKKRAISTSVCMRAHGNVGKGDDYALPSSVDRRDYPLPDAAHVKIFSASRKTLKEKEEAPGSILSVDENVELCRGKFSESFADTNRSTHKCKTVVGAAMFSWGVPLLF</sequence>
<dbReference type="Gene3D" id="1.10.442.10">
    <property type="entry name" value="Cytochrome c oxidase subunit IV"/>
    <property type="match status" value="1"/>
</dbReference>
<evidence type="ECO:0000256" key="5">
    <source>
        <dbReference type="ARBA" id="ARBA00023128"/>
    </source>
</evidence>
<dbReference type="InterPro" id="IPR036639">
    <property type="entry name" value="Cyt_c_oxidase_su4_sf"/>
</dbReference>
<evidence type="ECO:0000256" key="2">
    <source>
        <dbReference type="ARBA" id="ARBA00004673"/>
    </source>
</evidence>
<dbReference type="InterPro" id="IPR013288">
    <property type="entry name" value="Cyt_c_oxidase_su4"/>
</dbReference>
<dbReference type="OMA" id="CMRAHGN"/>
<dbReference type="GO" id="GO:0006123">
    <property type="term" value="P:mitochondrial electron transport, cytochrome c to oxygen"/>
    <property type="evidence" value="ECO:0007669"/>
    <property type="project" value="InterPro"/>
</dbReference>
<keyword evidence="4 7" id="KW-0999">Mitochondrion inner membrane</keyword>
<keyword evidence="5 7" id="KW-0496">Mitochondrion</keyword>
<accession>A0A452T086</accession>
<comment type="subcellular location">
    <subcellularLocation>
        <location evidence="1 7">Mitochondrion inner membrane</location>
        <topology evidence="1 7">Single-pass membrane protein</topology>
    </subcellularLocation>
</comment>
<dbReference type="InterPro" id="IPR004203">
    <property type="entry name" value="Cyt_c_oxidase_su4_fam"/>
</dbReference>
<dbReference type="SUPFAM" id="SSF81406">
    <property type="entry name" value="Mitochondrial cytochrome c oxidase subunit IV"/>
    <property type="match status" value="1"/>
</dbReference>
<evidence type="ECO:0000256" key="7">
    <source>
        <dbReference type="RuleBase" id="RU367145"/>
    </source>
</evidence>
<dbReference type="Pfam" id="PF02936">
    <property type="entry name" value="COX4"/>
    <property type="match status" value="1"/>
</dbReference>
<keyword evidence="6" id="KW-0472">Membrane</keyword>
<dbReference type="GO" id="GO:0005743">
    <property type="term" value="C:mitochondrial inner membrane"/>
    <property type="evidence" value="ECO:0007669"/>
    <property type="project" value="UniProtKB-SubCell"/>
</dbReference>
<evidence type="ECO:0000256" key="6">
    <source>
        <dbReference type="ARBA" id="ARBA00023136"/>
    </source>
</evidence>
<dbReference type="Ensembl" id="ENSUMAT00000001459.1">
    <property type="protein sequence ID" value="ENSUMAP00000001145.1"/>
    <property type="gene ID" value="ENSUMAG00000001121.1"/>
</dbReference>
<evidence type="ECO:0000256" key="3">
    <source>
        <dbReference type="ARBA" id="ARBA00008135"/>
    </source>
</evidence>
<name>A0A452T086_URSMA</name>
<dbReference type="PANTHER" id="PTHR10707">
    <property type="entry name" value="CYTOCHROME C OXIDASE SUBUNIT IV"/>
    <property type="match status" value="1"/>
</dbReference>
<dbReference type="AlphaFoldDB" id="A0A452T086"/>
<dbReference type="GeneTree" id="ENSGT00940000167817"/>
<comment type="subunit">
    <text evidence="7">Component of the cytochrome c oxidase (complex IV, CIV), a multisubunit enzyme composed of 14 subunits.</text>
</comment>
<reference evidence="8" key="1">
    <citation type="submission" date="2019-03" db="UniProtKB">
        <authorList>
            <consortium name="Ensembl"/>
        </authorList>
    </citation>
    <scope>IDENTIFICATION</scope>
</reference>
<comment type="similarity">
    <text evidence="3 7">Belongs to the cytochrome c oxidase IV family.</text>
</comment>
<comment type="function">
    <text evidence="7">Component of the cytochrome c oxidase, the last enzyme in the mitochondrial electron transport chain which drives oxidative phosphorylation.</text>
</comment>
<evidence type="ECO:0000256" key="4">
    <source>
        <dbReference type="ARBA" id="ARBA00022792"/>
    </source>
</evidence>
<dbReference type="PRINTS" id="PR01873">
    <property type="entry name" value="CYTCOXIDASE4"/>
</dbReference>
<evidence type="ECO:0000313" key="8">
    <source>
        <dbReference type="Ensembl" id="ENSUMAP00000001145"/>
    </source>
</evidence>